<proteinExistence type="predicted"/>
<reference evidence="1 2" key="1">
    <citation type="submission" date="2021-06" db="EMBL/GenBank/DDBJ databases">
        <title>Caerostris darwini draft genome.</title>
        <authorList>
            <person name="Kono N."/>
            <person name="Arakawa K."/>
        </authorList>
    </citation>
    <scope>NUCLEOTIDE SEQUENCE [LARGE SCALE GENOMIC DNA]</scope>
</reference>
<organism evidence="1 2">
    <name type="scientific">Caerostris darwini</name>
    <dbReference type="NCBI Taxonomy" id="1538125"/>
    <lineage>
        <taxon>Eukaryota</taxon>
        <taxon>Metazoa</taxon>
        <taxon>Ecdysozoa</taxon>
        <taxon>Arthropoda</taxon>
        <taxon>Chelicerata</taxon>
        <taxon>Arachnida</taxon>
        <taxon>Araneae</taxon>
        <taxon>Araneomorphae</taxon>
        <taxon>Entelegynae</taxon>
        <taxon>Araneoidea</taxon>
        <taxon>Araneidae</taxon>
        <taxon>Caerostris</taxon>
    </lineage>
</organism>
<dbReference type="Proteomes" id="UP001054837">
    <property type="component" value="Unassembled WGS sequence"/>
</dbReference>
<dbReference type="AlphaFoldDB" id="A0AAV4TTN0"/>
<name>A0AAV4TTN0_9ARAC</name>
<accession>A0AAV4TTN0</accession>
<evidence type="ECO:0000313" key="1">
    <source>
        <dbReference type="EMBL" id="GIY48391.1"/>
    </source>
</evidence>
<gene>
    <name evidence="1" type="ORF">CDAR_106031</name>
</gene>
<sequence length="98" mass="11040">MCKKFSARSRLSLNMGVKKMDAINHHLFSGLSLPRDAWRPSFNACHQTTFDDRSPGVPGAVFINYFSSQGSVFQRLLFGLQLTIREVGFSCLEVITVR</sequence>
<keyword evidence="2" id="KW-1185">Reference proteome</keyword>
<dbReference type="EMBL" id="BPLQ01010101">
    <property type="protein sequence ID" value="GIY48391.1"/>
    <property type="molecule type" value="Genomic_DNA"/>
</dbReference>
<comment type="caution">
    <text evidence="1">The sequence shown here is derived from an EMBL/GenBank/DDBJ whole genome shotgun (WGS) entry which is preliminary data.</text>
</comment>
<protein>
    <submittedName>
        <fullName evidence="1">Uncharacterized protein</fullName>
    </submittedName>
</protein>
<evidence type="ECO:0000313" key="2">
    <source>
        <dbReference type="Proteomes" id="UP001054837"/>
    </source>
</evidence>